<organism evidence="1 2">
    <name type="scientific">Pyronema omphalodes (strain CBS 100304)</name>
    <name type="common">Pyronema confluens</name>
    <dbReference type="NCBI Taxonomy" id="1076935"/>
    <lineage>
        <taxon>Eukaryota</taxon>
        <taxon>Fungi</taxon>
        <taxon>Dikarya</taxon>
        <taxon>Ascomycota</taxon>
        <taxon>Pezizomycotina</taxon>
        <taxon>Pezizomycetes</taxon>
        <taxon>Pezizales</taxon>
        <taxon>Pyronemataceae</taxon>
        <taxon>Pyronema</taxon>
    </lineage>
</organism>
<dbReference type="EMBL" id="HF935693">
    <property type="protein sequence ID" value="CCX12270.1"/>
    <property type="molecule type" value="Genomic_DNA"/>
</dbReference>
<reference evidence="1 2" key="1">
    <citation type="journal article" date="2013" name="PLoS Genet.">
        <title>The genome and development-dependent transcriptomes of Pyronema confluens: a window into fungal evolution.</title>
        <authorList>
            <person name="Traeger S."/>
            <person name="Altegoer F."/>
            <person name="Freitag M."/>
            <person name="Gabaldon T."/>
            <person name="Kempken F."/>
            <person name="Kumar A."/>
            <person name="Marcet-Houben M."/>
            <person name="Poggeler S."/>
            <person name="Stajich J.E."/>
            <person name="Nowrousian M."/>
        </authorList>
    </citation>
    <scope>NUCLEOTIDE SEQUENCE [LARGE SCALE GENOMIC DNA]</scope>
    <source>
        <strain evidence="2">CBS 100304</strain>
        <tissue evidence="1">Vegetative mycelium</tissue>
    </source>
</reference>
<name>U4L724_PYROM</name>
<protein>
    <submittedName>
        <fullName evidence="1">Uncharacterized protein</fullName>
    </submittedName>
</protein>
<keyword evidence="2" id="KW-1185">Reference proteome</keyword>
<dbReference type="Proteomes" id="UP000018144">
    <property type="component" value="Unassembled WGS sequence"/>
</dbReference>
<sequence length="81" mass="9111">METVVSSIAAVDQDPLYPSPAWIYRYLSYPSAFSKPCLSFQRSSTLHHTSCCQLAHIMPQPFSFYTRPALQLTQPSGSRTL</sequence>
<proteinExistence type="predicted"/>
<accession>U4L724</accession>
<evidence type="ECO:0000313" key="1">
    <source>
        <dbReference type="EMBL" id="CCX12270.1"/>
    </source>
</evidence>
<gene>
    <name evidence="1" type="ORF">PCON_11864</name>
</gene>
<evidence type="ECO:0000313" key="2">
    <source>
        <dbReference type="Proteomes" id="UP000018144"/>
    </source>
</evidence>
<dbReference type="AlphaFoldDB" id="U4L724"/>